<gene>
    <name evidence="1" type="ORF">QN277_016921</name>
</gene>
<name>A0AAE1MXN9_9FABA</name>
<dbReference type="Proteomes" id="UP001293593">
    <property type="component" value="Unassembled WGS sequence"/>
</dbReference>
<protein>
    <submittedName>
        <fullName evidence="1">Uncharacterized protein</fullName>
    </submittedName>
</protein>
<sequence length="155" mass="17675">MQVAKIPILVCQEVERVQRRFIWGHSETASGFRPVGWEQIILPKRQGSLGLKRPSSLNDACGAKLASRLISGSKGLWMEVLLNKYMLIDDEDLLCVKNSDSSLWKFIVQQKELVNGASMRNIRNGRSDNFFNDEWLLQDQPLITLCSRPLCRGEQ</sequence>
<dbReference type="EMBL" id="JAWXYG010000003">
    <property type="protein sequence ID" value="KAK4279173.1"/>
    <property type="molecule type" value="Genomic_DNA"/>
</dbReference>
<reference evidence="1" key="1">
    <citation type="submission" date="2023-10" db="EMBL/GenBank/DDBJ databases">
        <title>Chromosome-level genome of the transformable northern wattle, Acacia crassicarpa.</title>
        <authorList>
            <person name="Massaro I."/>
            <person name="Sinha N.R."/>
            <person name="Poethig S."/>
            <person name="Leichty A.R."/>
        </authorList>
    </citation>
    <scope>NUCLEOTIDE SEQUENCE</scope>
    <source>
        <strain evidence="1">Acra3RX</strain>
        <tissue evidence="1">Leaf</tissue>
    </source>
</reference>
<evidence type="ECO:0000313" key="1">
    <source>
        <dbReference type="EMBL" id="KAK4279173.1"/>
    </source>
</evidence>
<comment type="caution">
    <text evidence="1">The sequence shown here is derived from an EMBL/GenBank/DDBJ whole genome shotgun (WGS) entry which is preliminary data.</text>
</comment>
<dbReference type="AlphaFoldDB" id="A0AAE1MXN9"/>
<proteinExistence type="predicted"/>
<evidence type="ECO:0000313" key="2">
    <source>
        <dbReference type="Proteomes" id="UP001293593"/>
    </source>
</evidence>
<dbReference type="PANTHER" id="PTHR33116">
    <property type="entry name" value="REVERSE TRANSCRIPTASE ZINC-BINDING DOMAIN-CONTAINING PROTEIN-RELATED-RELATED"/>
    <property type="match status" value="1"/>
</dbReference>
<accession>A0AAE1MXN9</accession>
<organism evidence="1 2">
    <name type="scientific">Acacia crassicarpa</name>
    <name type="common">northern wattle</name>
    <dbReference type="NCBI Taxonomy" id="499986"/>
    <lineage>
        <taxon>Eukaryota</taxon>
        <taxon>Viridiplantae</taxon>
        <taxon>Streptophyta</taxon>
        <taxon>Embryophyta</taxon>
        <taxon>Tracheophyta</taxon>
        <taxon>Spermatophyta</taxon>
        <taxon>Magnoliopsida</taxon>
        <taxon>eudicotyledons</taxon>
        <taxon>Gunneridae</taxon>
        <taxon>Pentapetalae</taxon>
        <taxon>rosids</taxon>
        <taxon>fabids</taxon>
        <taxon>Fabales</taxon>
        <taxon>Fabaceae</taxon>
        <taxon>Caesalpinioideae</taxon>
        <taxon>mimosoid clade</taxon>
        <taxon>Acacieae</taxon>
        <taxon>Acacia</taxon>
    </lineage>
</organism>
<dbReference type="PANTHER" id="PTHR33116:SF78">
    <property type="entry name" value="OS12G0587133 PROTEIN"/>
    <property type="match status" value="1"/>
</dbReference>
<keyword evidence="2" id="KW-1185">Reference proteome</keyword>